<sequence length="150" mass="15529">MKSSTTPLRLLTSALATPLCLAPAWTQSAPAAASAPALSLELNAAQPSEKGCRLTFVVNNALGADLSKVAFEIALFNEAGVVDRLTMLDFKDLPDGKTRVTRFDLAGADCSKLGRVLINSTTACAGSGVEPAACMRALKISTRTAIAFGT</sequence>
<evidence type="ECO:0008006" key="4">
    <source>
        <dbReference type="Google" id="ProtNLM"/>
    </source>
</evidence>
<name>A0A330GXF9_9HYPH</name>
<dbReference type="RefSeq" id="WP_112127462.1">
    <property type="nucleotide sequence ID" value="NZ_QMBQ01000003.1"/>
</dbReference>
<dbReference type="OrthoDB" id="7707524at2"/>
<evidence type="ECO:0000256" key="1">
    <source>
        <dbReference type="SAM" id="SignalP"/>
    </source>
</evidence>
<dbReference type="AlphaFoldDB" id="A0A330GXF9"/>
<dbReference type="EMBL" id="QMBQ01000003">
    <property type="protein sequence ID" value="RAZ77193.1"/>
    <property type="molecule type" value="Genomic_DNA"/>
</dbReference>
<proteinExistence type="predicted"/>
<feature type="signal peptide" evidence="1">
    <location>
        <begin position="1"/>
        <end position="31"/>
    </location>
</feature>
<accession>A0A330GXF9</accession>
<dbReference type="Proteomes" id="UP000251956">
    <property type="component" value="Unassembled WGS sequence"/>
</dbReference>
<keyword evidence="3" id="KW-1185">Reference proteome</keyword>
<gene>
    <name evidence="2" type="ORF">DPM35_11940</name>
</gene>
<comment type="caution">
    <text evidence="2">The sequence shown here is derived from an EMBL/GenBank/DDBJ whole genome shotgun (WGS) entry which is preliminary data.</text>
</comment>
<protein>
    <recommendedName>
        <fullName evidence="4">Tat pathway signal protein</fullName>
    </recommendedName>
</protein>
<feature type="chain" id="PRO_5016375433" description="Tat pathway signal protein" evidence="1">
    <location>
        <begin position="32"/>
        <end position="150"/>
    </location>
</feature>
<reference evidence="3" key="1">
    <citation type="submission" date="2018-06" db="EMBL/GenBank/DDBJ databases">
        <authorList>
            <person name="Helene L.C."/>
            <person name="Dall'Agnol R."/>
            <person name="Delamuta J.R."/>
            <person name="Hungria M."/>
        </authorList>
    </citation>
    <scope>NUCLEOTIDE SEQUENCE [LARGE SCALE GENOMIC DNA]</scope>
    <source>
        <strain evidence="3">CNPSo 3140</strain>
    </source>
</reference>
<evidence type="ECO:0000313" key="2">
    <source>
        <dbReference type="EMBL" id="RAZ77193.1"/>
    </source>
</evidence>
<keyword evidence="1" id="KW-0732">Signal</keyword>
<organism evidence="2 3">
    <name type="scientific">Mesorhizobium atlanticum</name>
    <dbReference type="NCBI Taxonomy" id="2233532"/>
    <lineage>
        <taxon>Bacteria</taxon>
        <taxon>Pseudomonadati</taxon>
        <taxon>Pseudomonadota</taxon>
        <taxon>Alphaproteobacteria</taxon>
        <taxon>Hyphomicrobiales</taxon>
        <taxon>Phyllobacteriaceae</taxon>
        <taxon>Mesorhizobium</taxon>
    </lineage>
</organism>
<evidence type="ECO:0000313" key="3">
    <source>
        <dbReference type="Proteomes" id="UP000251956"/>
    </source>
</evidence>
<reference evidence="2 3" key="2">
    <citation type="submission" date="2018-07" db="EMBL/GenBank/DDBJ databases">
        <title>Diversity of Mesorhizobium strains in Brazil.</title>
        <authorList>
            <person name="Helene L.C.F."/>
            <person name="Dall'Agnol R."/>
            <person name="Delamuta J.R.M."/>
            <person name="Hungria M."/>
        </authorList>
    </citation>
    <scope>NUCLEOTIDE SEQUENCE [LARGE SCALE GENOMIC DNA]</scope>
    <source>
        <strain evidence="2 3">CNPSo 3140</strain>
    </source>
</reference>